<dbReference type="RefSeq" id="WP_155342669.1">
    <property type="nucleotide sequence ID" value="NZ_BAAAHM010000001.1"/>
</dbReference>
<proteinExistence type="predicted"/>
<accession>A0A5M3X9U6</accession>
<sequence length="105" mass="12009">MFVGWDAFHAARPRWGASKSKSDPGDSYKLADYLRTDGHRLARLQPLDEATRNLQLLTRSRGQRHPTAARILARSWLRVVWACWHTNTAYQPKLHTSTTRIPTAA</sequence>
<dbReference type="EMBL" id="BLAF01000004">
    <property type="protein sequence ID" value="GES17512.1"/>
    <property type="molecule type" value="Genomic_DNA"/>
</dbReference>
<dbReference type="InterPro" id="IPR002525">
    <property type="entry name" value="Transp_IS110-like_N"/>
</dbReference>
<dbReference type="GO" id="GO:0003677">
    <property type="term" value="F:DNA binding"/>
    <property type="evidence" value="ECO:0007669"/>
    <property type="project" value="InterPro"/>
</dbReference>
<dbReference type="GO" id="GO:0004803">
    <property type="term" value="F:transposase activity"/>
    <property type="evidence" value="ECO:0007669"/>
    <property type="project" value="InterPro"/>
</dbReference>
<evidence type="ECO:0000259" key="1">
    <source>
        <dbReference type="Pfam" id="PF01548"/>
    </source>
</evidence>
<reference evidence="2 3" key="1">
    <citation type="submission" date="2019-10" db="EMBL/GenBank/DDBJ databases">
        <title>Whole genome shotgun sequence of Acrocarpospora pleiomorpha NBRC 16267.</title>
        <authorList>
            <person name="Ichikawa N."/>
            <person name="Kimura A."/>
            <person name="Kitahashi Y."/>
            <person name="Komaki H."/>
            <person name="Oguchi A."/>
        </authorList>
    </citation>
    <scope>NUCLEOTIDE SEQUENCE [LARGE SCALE GENOMIC DNA]</scope>
    <source>
        <strain evidence="2 3">NBRC 16267</strain>
    </source>
</reference>
<dbReference type="Proteomes" id="UP000377595">
    <property type="component" value="Unassembled WGS sequence"/>
</dbReference>
<organism evidence="2 3">
    <name type="scientific">Acrocarpospora pleiomorpha</name>
    <dbReference type="NCBI Taxonomy" id="90975"/>
    <lineage>
        <taxon>Bacteria</taxon>
        <taxon>Bacillati</taxon>
        <taxon>Actinomycetota</taxon>
        <taxon>Actinomycetes</taxon>
        <taxon>Streptosporangiales</taxon>
        <taxon>Streptosporangiaceae</taxon>
        <taxon>Acrocarpospora</taxon>
    </lineage>
</organism>
<dbReference type="GO" id="GO:0006313">
    <property type="term" value="P:DNA transposition"/>
    <property type="evidence" value="ECO:0007669"/>
    <property type="project" value="InterPro"/>
</dbReference>
<dbReference type="AlphaFoldDB" id="A0A5M3X9U6"/>
<name>A0A5M3X9U6_9ACTN</name>
<protein>
    <recommendedName>
        <fullName evidence="1">Transposase IS110-like N-terminal domain-containing protein</fullName>
    </recommendedName>
</protein>
<dbReference type="Pfam" id="PF01548">
    <property type="entry name" value="DEDD_Tnp_IS110"/>
    <property type="match status" value="1"/>
</dbReference>
<dbReference type="OrthoDB" id="3188901at2"/>
<keyword evidence="3" id="KW-1185">Reference proteome</keyword>
<gene>
    <name evidence="2" type="ORF">Aple_004070</name>
</gene>
<evidence type="ECO:0000313" key="2">
    <source>
        <dbReference type="EMBL" id="GES17512.1"/>
    </source>
</evidence>
<feature type="domain" description="Transposase IS110-like N-terminal" evidence="1">
    <location>
        <begin position="16"/>
        <end position="65"/>
    </location>
</feature>
<evidence type="ECO:0000313" key="3">
    <source>
        <dbReference type="Proteomes" id="UP000377595"/>
    </source>
</evidence>
<comment type="caution">
    <text evidence="2">The sequence shown here is derived from an EMBL/GenBank/DDBJ whole genome shotgun (WGS) entry which is preliminary data.</text>
</comment>